<dbReference type="OrthoDB" id="4251012at2759"/>
<gene>
    <name evidence="1" type="ORF">GYMLUDRAFT_998761</name>
</gene>
<proteinExistence type="predicted"/>
<keyword evidence="2" id="KW-1185">Reference proteome</keyword>
<dbReference type="Proteomes" id="UP000053593">
    <property type="component" value="Unassembled WGS sequence"/>
</dbReference>
<organism evidence="1 2">
    <name type="scientific">Collybiopsis luxurians FD-317 M1</name>
    <dbReference type="NCBI Taxonomy" id="944289"/>
    <lineage>
        <taxon>Eukaryota</taxon>
        <taxon>Fungi</taxon>
        <taxon>Dikarya</taxon>
        <taxon>Basidiomycota</taxon>
        <taxon>Agaricomycotina</taxon>
        <taxon>Agaricomycetes</taxon>
        <taxon>Agaricomycetidae</taxon>
        <taxon>Agaricales</taxon>
        <taxon>Marasmiineae</taxon>
        <taxon>Omphalotaceae</taxon>
        <taxon>Collybiopsis</taxon>
        <taxon>Collybiopsis luxurians</taxon>
    </lineage>
</organism>
<protein>
    <submittedName>
        <fullName evidence="1">Uncharacterized protein</fullName>
    </submittedName>
</protein>
<dbReference type="InterPro" id="IPR016039">
    <property type="entry name" value="Thiolase-like"/>
</dbReference>
<evidence type="ECO:0000313" key="2">
    <source>
        <dbReference type="Proteomes" id="UP000053593"/>
    </source>
</evidence>
<evidence type="ECO:0000313" key="1">
    <source>
        <dbReference type="EMBL" id="KIK60627.1"/>
    </source>
</evidence>
<dbReference type="EMBL" id="KN834774">
    <property type="protein sequence ID" value="KIK60627.1"/>
    <property type="molecule type" value="Genomic_DNA"/>
</dbReference>
<accession>A0A0D0CP62</accession>
<dbReference type="Gene3D" id="3.40.47.10">
    <property type="match status" value="1"/>
</dbReference>
<dbReference type="GO" id="GO:0016746">
    <property type="term" value="F:acyltransferase activity"/>
    <property type="evidence" value="ECO:0007669"/>
    <property type="project" value="InterPro"/>
</dbReference>
<reference evidence="1 2" key="1">
    <citation type="submission" date="2014-04" db="EMBL/GenBank/DDBJ databases">
        <title>Evolutionary Origins and Diversification of the Mycorrhizal Mutualists.</title>
        <authorList>
            <consortium name="DOE Joint Genome Institute"/>
            <consortium name="Mycorrhizal Genomics Consortium"/>
            <person name="Kohler A."/>
            <person name="Kuo A."/>
            <person name="Nagy L.G."/>
            <person name="Floudas D."/>
            <person name="Copeland A."/>
            <person name="Barry K.W."/>
            <person name="Cichocki N."/>
            <person name="Veneault-Fourrey C."/>
            <person name="LaButti K."/>
            <person name="Lindquist E.A."/>
            <person name="Lipzen A."/>
            <person name="Lundell T."/>
            <person name="Morin E."/>
            <person name="Murat C."/>
            <person name="Riley R."/>
            <person name="Ohm R."/>
            <person name="Sun H."/>
            <person name="Tunlid A."/>
            <person name="Henrissat B."/>
            <person name="Grigoriev I.V."/>
            <person name="Hibbett D.S."/>
            <person name="Martin F."/>
        </authorList>
    </citation>
    <scope>NUCLEOTIDE SEQUENCE [LARGE SCALE GENOMIC DNA]</scope>
    <source>
        <strain evidence="1 2">FD-317 M1</strain>
    </source>
</reference>
<dbReference type="AlphaFoldDB" id="A0A0D0CP62"/>
<name>A0A0D0CP62_9AGAR</name>
<sequence>MPRVVQLLDSINSGVIAGNRMADNVDDHFEHHTHLMFPSRSIQTDGIQAGIMSSFSFTQVSGTLLMLHLHYLFRSIDPVKHEAYKQHAVHMKLSNKVMSEMMIKNNLVQIKEVPPYLLNLKEKVLLNPMAHVQPDAKSGSYTCIANPLLAKKSASVLELTKIYHNPVSTLNVHSTIPSELITAVPSHNPNFVSHNFTDAEIAYCSAQPSPASSFTTQ</sequence>
<dbReference type="HOGENOM" id="CLU_1147301_0_0_1"/>